<protein>
    <submittedName>
        <fullName evidence="2">Uncharacterized protein</fullName>
    </submittedName>
</protein>
<comment type="caution">
    <text evidence="2">The sequence shown here is derived from an EMBL/GenBank/DDBJ whole genome shotgun (WGS) entry which is preliminary data.</text>
</comment>
<accession>A0ABQ9GBQ1</accession>
<evidence type="ECO:0000313" key="2">
    <source>
        <dbReference type="EMBL" id="KAJ8869840.1"/>
    </source>
</evidence>
<name>A0ABQ9GBQ1_9NEOP</name>
<gene>
    <name evidence="2" type="ORF">PR048_028849</name>
</gene>
<proteinExistence type="predicted"/>
<dbReference type="Proteomes" id="UP001159363">
    <property type="component" value="Chromosome 12"/>
</dbReference>
<keyword evidence="3" id="KW-1185">Reference proteome</keyword>
<sequence>MLNRRVSRPVFYGQCPRAYVLSPPCDGKRFSMRGAEPNILACCRVACAALGGVEQCGSFAQSSARGVAVASTAITLVRGRAPVFCCVPPSRHTCKIEDRVNIGEDPVVLTRIQHNHHVELVHSSMGMEELGHHVYKVQSSCQQQRYHTLCCLQAHPLQLHEGNRMSKQQLNQGMSSDFRSQYRSANTTADNSSYLYNG</sequence>
<reference evidence="2 3" key="1">
    <citation type="submission" date="2023-02" db="EMBL/GenBank/DDBJ databases">
        <title>LHISI_Scaffold_Assembly.</title>
        <authorList>
            <person name="Stuart O.P."/>
            <person name="Cleave R."/>
            <person name="Magrath M.J.L."/>
            <person name="Mikheyev A.S."/>
        </authorList>
    </citation>
    <scope>NUCLEOTIDE SEQUENCE [LARGE SCALE GENOMIC DNA]</scope>
    <source>
        <strain evidence="2">Daus_M_001</strain>
        <tissue evidence="2">Leg muscle</tissue>
    </source>
</reference>
<feature type="region of interest" description="Disordered" evidence="1">
    <location>
        <begin position="171"/>
        <end position="198"/>
    </location>
</feature>
<dbReference type="EMBL" id="JARBHB010000013">
    <property type="protein sequence ID" value="KAJ8869840.1"/>
    <property type="molecule type" value="Genomic_DNA"/>
</dbReference>
<evidence type="ECO:0000313" key="3">
    <source>
        <dbReference type="Proteomes" id="UP001159363"/>
    </source>
</evidence>
<evidence type="ECO:0000256" key="1">
    <source>
        <dbReference type="SAM" id="MobiDB-lite"/>
    </source>
</evidence>
<organism evidence="2 3">
    <name type="scientific">Dryococelus australis</name>
    <dbReference type="NCBI Taxonomy" id="614101"/>
    <lineage>
        <taxon>Eukaryota</taxon>
        <taxon>Metazoa</taxon>
        <taxon>Ecdysozoa</taxon>
        <taxon>Arthropoda</taxon>
        <taxon>Hexapoda</taxon>
        <taxon>Insecta</taxon>
        <taxon>Pterygota</taxon>
        <taxon>Neoptera</taxon>
        <taxon>Polyneoptera</taxon>
        <taxon>Phasmatodea</taxon>
        <taxon>Verophasmatodea</taxon>
        <taxon>Anareolatae</taxon>
        <taxon>Phasmatidae</taxon>
        <taxon>Eurycanthinae</taxon>
        <taxon>Dryococelus</taxon>
    </lineage>
</organism>